<organism evidence="1">
    <name type="scientific">uncultured Aureispira sp</name>
    <dbReference type="NCBI Taxonomy" id="1331704"/>
    <lineage>
        <taxon>Bacteria</taxon>
        <taxon>Pseudomonadati</taxon>
        <taxon>Bacteroidota</taxon>
        <taxon>Saprospiria</taxon>
        <taxon>Saprospirales</taxon>
        <taxon>Saprospiraceae</taxon>
        <taxon>Aureispira</taxon>
        <taxon>environmental samples</taxon>
    </lineage>
</organism>
<dbReference type="EMBL" id="CACVAQ010000344">
    <property type="protein sequence ID" value="CAA6824368.1"/>
    <property type="molecule type" value="Genomic_DNA"/>
</dbReference>
<reference evidence="1" key="1">
    <citation type="submission" date="2020-01" db="EMBL/GenBank/DDBJ databases">
        <authorList>
            <person name="Meier V. D."/>
            <person name="Meier V D."/>
        </authorList>
    </citation>
    <scope>NUCLEOTIDE SEQUENCE</scope>
    <source>
        <strain evidence="1">HLG_WM_MAG_10</strain>
    </source>
</reference>
<name>A0A6S6U8G9_9BACT</name>
<gene>
    <name evidence="1" type="ORF">HELGO_WM19489</name>
</gene>
<protein>
    <submittedName>
        <fullName evidence="1">Uncharacterized protein</fullName>
    </submittedName>
</protein>
<evidence type="ECO:0000313" key="1">
    <source>
        <dbReference type="EMBL" id="CAA6824368.1"/>
    </source>
</evidence>
<accession>A0A6S6U8G9</accession>
<dbReference type="AlphaFoldDB" id="A0A6S6U8G9"/>
<proteinExistence type="predicted"/>
<sequence>MSKFIFILFLLTISLRIEALPAYSVTKIQQGELLNKAKASTLENFFESWMDRNAKKAMLGSWIVLYQNEESLYWGWTTFENMVSANPTVKEFFKTPMRDIQTKFPNYEAVHGNSIREKLEAVIKKSIPQKVTVTVLLGFKVQLIDETLVIQTPCTIKAPGEDSEKAKYNVILHRDSLDLIKLEPL</sequence>